<comment type="caution">
    <text evidence="2">The sequence shown here is derived from an EMBL/GenBank/DDBJ whole genome shotgun (WGS) entry which is preliminary data.</text>
</comment>
<evidence type="ECO:0008006" key="4">
    <source>
        <dbReference type="Google" id="ProtNLM"/>
    </source>
</evidence>
<reference evidence="2 3" key="1">
    <citation type="submission" date="2022-01" db="EMBL/GenBank/DDBJ databases">
        <title>Octadecabacter sp. nov., isolated from a marine alga.</title>
        <authorList>
            <person name="Jin M.S."/>
            <person name="Kim H.M."/>
            <person name="Han D.M."/>
            <person name="Jung J.J."/>
            <person name="Jeon C.O."/>
        </authorList>
    </citation>
    <scope>NUCLEOTIDE SEQUENCE [LARGE SCALE GENOMIC DNA]</scope>
    <source>
        <strain evidence="2 3">G9-8</strain>
    </source>
</reference>
<gene>
    <name evidence="2" type="ORF">L0664_02105</name>
</gene>
<sequence>MNQKKLPVIVLACAALASCTAGSRDAVLAAFPAALTVQDVTYFRTNRTKCTFAQVSISPDVTIDGAVFDASSANLKDLAHANQTDFDATYAFPQGGFAMFRDVSLVDVVSDFDVAGDTRISTTISETMTQGRACLNLESTPDDLELRRRASALIADASGVVIIGATHPHTTILYLSDENVAFYFGP</sequence>
<protein>
    <recommendedName>
        <fullName evidence="4">Lipoprotein</fullName>
    </recommendedName>
</protein>
<name>A0ABS9CTU1_9RHOB</name>
<keyword evidence="3" id="KW-1185">Reference proteome</keyword>
<organism evidence="2 3">
    <name type="scientific">Octadecabacter dasysiphoniae</name>
    <dbReference type="NCBI Taxonomy" id="2909341"/>
    <lineage>
        <taxon>Bacteria</taxon>
        <taxon>Pseudomonadati</taxon>
        <taxon>Pseudomonadota</taxon>
        <taxon>Alphaproteobacteria</taxon>
        <taxon>Rhodobacterales</taxon>
        <taxon>Roseobacteraceae</taxon>
        <taxon>Octadecabacter</taxon>
    </lineage>
</organism>
<feature type="signal peptide" evidence="1">
    <location>
        <begin position="1"/>
        <end position="23"/>
    </location>
</feature>
<feature type="chain" id="PRO_5045325761" description="Lipoprotein" evidence="1">
    <location>
        <begin position="24"/>
        <end position="186"/>
    </location>
</feature>
<dbReference type="PROSITE" id="PS51257">
    <property type="entry name" value="PROKAR_LIPOPROTEIN"/>
    <property type="match status" value="1"/>
</dbReference>
<evidence type="ECO:0000313" key="3">
    <source>
        <dbReference type="Proteomes" id="UP001200557"/>
    </source>
</evidence>
<dbReference type="Proteomes" id="UP001200557">
    <property type="component" value="Unassembled WGS sequence"/>
</dbReference>
<proteinExistence type="predicted"/>
<evidence type="ECO:0000313" key="2">
    <source>
        <dbReference type="EMBL" id="MCF2869850.1"/>
    </source>
</evidence>
<dbReference type="RefSeq" id="WP_235223974.1">
    <property type="nucleotide sequence ID" value="NZ_JAKGAQ010000001.1"/>
</dbReference>
<accession>A0ABS9CTU1</accession>
<evidence type="ECO:0000256" key="1">
    <source>
        <dbReference type="SAM" id="SignalP"/>
    </source>
</evidence>
<keyword evidence="1" id="KW-0732">Signal</keyword>
<dbReference type="EMBL" id="JAKGAQ010000001">
    <property type="protein sequence ID" value="MCF2869850.1"/>
    <property type="molecule type" value="Genomic_DNA"/>
</dbReference>